<dbReference type="OrthoDB" id="66726at2759"/>
<dbReference type="Pfam" id="PF13920">
    <property type="entry name" value="zf-C3HC4_3"/>
    <property type="match status" value="1"/>
</dbReference>
<evidence type="ECO:0000313" key="4">
    <source>
        <dbReference type="Proteomes" id="UP000601435"/>
    </source>
</evidence>
<dbReference type="InterPro" id="IPR001841">
    <property type="entry name" value="Znf_RING"/>
</dbReference>
<evidence type="ECO:0000313" key="3">
    <source>
        <dbReference type="EMBL" id="CAE7257513.1"/>
    </source>
</evidence>
<dbReference type="InterPro" id="IPR013083">
    <property type="entry name" value="Znf_RING/FYVE/PHD"/>
</dbReference>
<dbReference type="SUPFAM" id="SSF57850">
    <property type="entry name" value="RING/U-box"/>
    <property type="match status" value="1"/>
</dbReference>
<dbReference type="EMBL" id="CAJNJA010010438">
    <property type="protein sequence ID" value="CAE7257513.1"/>
    <property type="molecule type" value="Genomic_DNA"/>
</dbReference>
<accession>A0A812M927</accession>
<keyword evidence="1" id="KW-0863">Zinc-finger</keyword>
<dbReference type="SMART" id="SM00184">
    <property type="entry name" value="RING"/>
    <property type="match status" value="1"/>
</dbReference>
<comment type="caution">
    <text evidence="3">The sequence shown here is derived from an EMBL/GenBank/DDBJ whole genome shotgun (WGS) entry which is preliminary data.</text>
</comment>
<dbReference type="AlphaFoldDB" id="A0A812M927"/>
<organism evidence="3 4">
    <name type="scientific">Symbiodinium necroappetens</name>
    <dbReference type="NCBI Taxonomy" id="1628268"/>
    <lineage>
        <taxon>Eukaryota</taxon>
        <taxon>Sar</taxon>
        <taxon>Alveolata</taxon>
        <taxon>Dinophyceae</taxon>
        <taxon>Suessiales</taxon>
        <taxon>Symbiodiniaceae</taxon>
        <taxon>Symbiodinium</taxon>
    </lineage>
</organism>
<proteinExistence type="predicted"/>
<keyword evidence="1" id="KW-0479">Metal-binding</keyword>
<dbReference type="GO" id="GO:0008270">
    <property type="term" value="F:zinc ion binding"/>
    <property type="evidence" value="ECO:0007669"/>
    <property type="project" value="UniProtKB-KW"/>
</dbReference>
<name>A0A812M927_9DINO</name>
<keyword evidence="4" id="KW-1185">Reference proteome</keyword>
<reference evidence="3" key="1">
    <citation type="submission" date="2021-02" db="EMBL/GenBank/DDBJ databases">
        <authorList>
            <person name="Dougan E. K."/>
            <person name="Rhodes N."/>
            <person name="Thang M."/>
            <person name="Chan C."/>
        </authorList>
    </citation>
    <scope>NUCLEOTIDE SEQUENCE</scope>
</reference>
<evidence type="ECO:0000259" key="2">
    <source>
        <dbReference type="PROSITE" id="PS50089"/>
    </source>
</evidence>
<sequence length="170" mass="18577">MAMASELLKNATEARKTWVKRQTERFAQACQRRLRDSHGFETTATLKIFAPTNTKRGALKAAEELKHSLDEQGFVAPQVQVEALLKGMVFRLSMQASLVKDATDDGTGGLRGHCPICLGSKVLVALAPCGHTVCQDCKPTVCSTHRPTRRKQCPMCRAFVEATTAGIFVS</sequence>
<gene>
    <name evidence="3" type="primary">URA2</name>
    <name evidence="3" type="ORF">SNEC2469_LOCUS5721</name>
</gene>
<protein>
    <submittedName>
        <fullName evidence="3">URA2 protein</fullName>
    </submittedName>
</protein>
<dbReference type="Gene3D" id="3.30.40.10">
    <property type="entry name" value="Zinc/RING finger domain, C3HC4 (zinc finger)"/>
    <property type="match status" value="1"/>
</dbReference>
<keyword evidence="1" id="KW-0862">Zinc</keyword>
<evidence type="ECO:0000256" key="1">
    <source>
        <dbReference type="PROSITE-ProRule" id="PRU00175"/>
    </source>
</evidence>
<dbReference type="Proteomes" id="UP000601435">
    <property type="component" value="Unassembled WGS sequence"/>
</dbReference>
<feature type="domain" description="RING-type" evidence="2">
    <location>
        <begin position="114"/>
        <end position="157"/>
    </location>
</feature>
<dbReference type="PROSITE" id="PS50089">
    <property type="entry name" value="ZF_RING_2"/>
    <property type="match status" value="1"/>
</dbReference>